<reference evidence="1" key="1">
    <citation type="submission" date="2019-08" db="EMBL/GenBank/DDBJ databases">
        <authorList>
            <person name="Kucharzyk K."/>
            <person name="Murdoch R.W."/>
            <person name="Higgins S."/>
            <person name="Loffler F."/>
        </authorList>
    </citation>
    <scope>NUCLEOTIDE SEQUENCE</scope>
</reference>
<dbReference type="AlphaFoldDB" id="A0A644XT46"/>
<name>A0A644XT46_9ZZZZ</name>
<accession>A0A644XT46</accession>
<evidence type="ECO:0000313" key="1">
    <source>
        <dbReference type="EMBL" id="MPM19402.1"/>
    </source>
</evidence>
<protein>
    <recommendedName>
        <fullName evidence="2">Polymerase nucleotidyl transferase domain-containing protein</fullName>
    </recommendedName>
</protein>
<dbReference type="EMBL" id="VSSQ01003170">
    <property type="protein sequence ID" value="MPM19402.1"/>
    <property type="molecule type" value="Genomic_DNA"/>
</dbReference>
<evidence type="ECO:0008006" key="2">
    <source>
        <dbReference type="Google" id="ProtNLM"/>
    </source>
</evidence>
<proteinExistence type="predicted"/>
<organism evidence="1">
    <name type="scientific">bioreactor metagenome</name>
    <dbReference type="NCBI Taxonomy" id="1076179"/>
    <lineage>
        <taxon>unclassified sequences</taxon>
        <taxon>metagenomes</taxon>
        <taxon>ecological metagenomes</taxon>
    </lineage>
</organism>
<gene>
    <name evidence="1" type="ORF">SDC9_65825</name>
</gene>
<comment type="caution">
    <text evidence="1">The sequence shown here is derived from an EMBL/GenBank/DDBJ whole genome shotgun (WGS) entry which is preliminary data.</text>
</comment>
<sequence>MNPLERSEVMKRQAEAILGELRLVERWSRYGRVSLVGALSFDLILAPDIDLEIYCPAVNITAGMTVLSECSADAHVVGALYQNELDGPDKAVYWRLTYLATDGVRWKIDMWSAPVDYDLPRGEDFVAPMRRALTPATRRTILELKAAREKGELPGFLSIDLYRAVLQDKVRTASEFIQWLETHPAGVLSDWKP</sequence>